<evidence type="ECO:0000256" key="3">
    <source>
        <dbReference type="ARBA" id="ARBA00022475"/>
    </source>
</evidence>
<proteinExistence type="inferred from homology"/>
<dbReference type="Proteomes" id="UP000315736">
    <property type="component" value="Unassembled WGS sequence"/>
</dbReference>
<keyword evidence="4 9" id="KW-0997">Cell inner membrane</keyword>
<evidence type="ECO:0000259" key="10">
    <source>
        <dbReference type="Pfam" id="PF04290"/>
    </source>
</evidence>
<evidence type="ECO:0000256" key="7">
    <source>
        <dbReference type="ARBA" id="ARBA00023136"/>
    </source>
</evidence>
<comment type="similarity">
    <text evidence="8 9">Belongs to the TRAP transporter small permease family.</text>
</comment>
<reference evidence="11 12" key="1">
    <citation type="submission" date="2019-07" db="EMBL/GenBank/DDBJ databases">
        <title>Tepidimonas alkaliphilus YIM 72238 draft genome.</title>
        <authorList>
            <person name="Da Costa M.S."/>
            <person name="Froufe H.J.C."/>
            <person name="Egas C."/>
            <person name="Albuquerque L."/>
        </authorList>
    </citation>
    <scope>NUCLEOTIDE SEQUENCE [LARGE SCALE GENOMIC DNA]</scope>
    <source>
        <strain evidence="11 12">YIM 72238</strain>
    </source>
</reference>
<organism evidence="11 12">
    <name type="scientific">Tepidimonas alkaliphilus</name>
    <dbReference type="NCBI Taxonomy" id="2588942"/>
    <lineage>
        <taxon>Bacteria</taxon>
        <taxon>Pseudomonadati</taxon>
        <taxon>Pseudomonadota</taxon>
        <taxon>Betaproteobacteria</taxon>
        <taxon>Burkholderiales</taxon>
        <taxon>Tepidimonas</taxon>
    </lineage>
</organism>
<evidence type="ECO:0000256" key="2">
    <source>
        <dbReference type="ARBA" id="ARBA00022448"/>
    </source>
</evidence>
<dbReference type="AlphaFoldDB" id="A0A554WCN9"/>
<dbReference type="InterPro" id="IPR055348">
    <property type="entry name" value="DctQ"/>
</dbReference>
<dbReference type="GO" id="GO:0022857">
    <property type="term" value="F:transmembrane transporter activity"/>
    <property type="evidence" value="ECO:0007669"/>
    <property type="project" value="UniProtKB-UniRule"/>
</dbReference>
<evidence type="ECO:0000313" key="11">
    <source>
        <dbReference type="EMBL" id="TSE21339.1"/>
    </source>
</evidence>
<dbReference type="PANTHER" id="PTHR35011">
    <property type="entry name" value="2,3-DIKETO-L-GULONATE TRAP TRANSPORTER SMALL PERMEASE PROTEIN YIAM"/>
    <property type="match status" value="1"/>
</dbReference>
<name>A0A554WCN9_9BURK</name>
<dbReference type="GO" id="GO:0015740">
    <property type="term" value="P:C4-dicarboxylate transport"/>
    <property type="evidence" value="ECO:0007669"/>
    <property type="project" value="TreeGrafter"/>
</dbReference>
<comment type="subcellular location">
    <subcellularLocation>
        <location evidence="1 9">Cell inner membrane</location>
        <topology evidence="1 9">Multi-pass membrane protein</topology>
    </subcellularLocation>
</comment>
<dbReference type="GO" id="GO:0005886">
    <property type="term" value="C:plasma membrane"/>
    <property type="evidence" value="ECO:0007669"/>
    <property type="project" value="UniProtKB-SubCell"/>
</dbReference>
<feature type="transmembrane region" description="Helical" evidence="9">
    <location>
        <begin position="128"/>
        <end position="146"/>
    </location>
</feature>
<keyword evidence="3" id="KW-1003">Cell membrane</keyword>
<comment type="subunit">
    <text evidence="9">The complex comprises the extracytoplasmic solute receptor protein and the two transmembrane proteins.</text>
</comment>
<accession>A0A554WCN9</accession>
<gene>
    <name evidence="11" type="primary">yiaM</name>
    <name evidence="11" type="ORF">Talka_00006</name>
</gene>
<evidence type="ECO:0000256" key="4">
    <source>
        <dbReference type="ARBA" id="ARBA00022519"/>
    </source>
</evidence>
<protein>
    <recommendedName>
        <fullName evidence="9">TRAP transporter small permease protein</fullName>
    </recommendedName>
</protein>
<evidence type="ECO:0000256" key="1">
    <source>
        <dbReference type="ARBA" id="ARBA00004429"/>
    </source>
</evidence>
<dbReference type="Pfam" id="PF04290">
    <property type="entry name" value="DctQ"/>
    <property type="match status" value="1"/>
</dbReference>
<evidence type="ECO:0000256" key="8">
    <source>
        <dbReference type="ARBA" id="ARBA00038436"/>
    </source>
</evidence>
<comment type="function">
    <text evidence="9">Part of the tripartite ATP-independent periplasmic (TRAP) transport system.</text>
</comment>
<feature type="transmembrane region" description="Helical" evidence="9">
    <location>
        <begin position="12"/>
        <end position="36"/>
    </location>
</feature>
<sequence length="182" mass="19880">MVDRIVDHYCRVLGAIMAFCLAAMVVMVFGNVVLRYGFNSGIAVSEELSRWLFLWLVFLGAVVAIRERAHMGVDMLIARLPPLGQRMGLLVGHGLMLFATWLMFQGSLAQTRINWDVQAPVTGWSMGWMYGCGVVFAASAGCLLLIDIWRISTGRLTLAQMHSPHGLEPSVASASASPAPKN</sequence>
<dbReference type="RefSeq" id="WP_143888996.1">
    <property type="nucleotide sequence ID" value="NZ_VJNB01000001.1"/>
</dbReference>
<evidence type="ECO:0000256" key="9">
    <source>
        <dbReference type="RuleBase" id="RU369079"/>
    </source>
</evidence>
<feature type="transmembrane region" description="Helical" evidence="9">
    <location>
        <begin position="48"/>
        <end position="66"/>
    </location>
</feature>
<keyword evidence="5 9" id="KW-0812">Transmembrane</keyword>
<dbReference type="EMBL" id="VJNB01000001">
    <property type="protein sequence ID" value="TSE21339.1"/>
    <property type="molecule type" value="Genomic_DNA"/>
</dbReference>
<evidence type="ECO:0000256" key="5">
    <source>
        <dbReference type="ARBA" id="ARBA00022692"/>
    </source>
</evidence>
<dbReference type="PANTHER" id="PTHR35011:SF2">
    <property type="entry name" value="2,3-DIKETO-L-GULONATE TRAP TRANSPORTER SMALL PERMEASE PROTEIN YIAM"/>
    <property type="match status" value="1"/>
</dbReference>
<dbReference type="OrthoDB" id="9791324at2"/>
<feature type="domain" description="Tripartite ATP-independent periplasmic transporters DctQ component" evidence="10">
    <location>
        <begin position="24"/>
        <end position="151"/>
    </location>
</feature>
<keyword evidence="12" id="KW-1185">Reference proteome</keyword>
<dbReference type="InterPro" id="IPR007387">
    <property type="entry name" value="TRAP_DctQ"/>
</dbReference>
<feature type="transmembrane region" description="Helical" evidence="9">
    <location>
        <begin position="87"/>
        <end position="108"/>
    </location>
</feature>
<comment type="caution">
    <text evidence="11">The sequence shown here is derived from an EMBL/GenBank/DDBJ whole genome shotgun (WGS) entry which is preliminary data.</text>
</comment>
<keyword evidence="2 9" id="KW-0813">Transport</keyword>
<keyword evidence="7 9" id="KW-0472">Membrane</keyword>
<keyword evidence="6 9" id="KW-1133">Transmembrane helix</keyword>
<evidence type="ECO:0000256" key="6">
    <source>
        <dbReference type="ARBA" id="ARBA00022989"/>
    </source>
</evidence>
<evidence type="ECO:0000313" key="12">
    <source>
        <dbReference type="Proteomes" id="UP000315736"/>
    </source>
</evidence>